<reference evidence="2 3" key="1">
    <citation type="submission" date="2024-09" db="EMBL/GenBank/DDBJ databases">
        <authorList>
            <person name="Sun Q."/>
            <person name="Mori K."/>
        </authorList>
    </citation>
    <scope>NUCLEOTIDE SEQUENCE [LARGE SCALE GENOMIC DNA]</scope>
    <source>
        <strain evidence="2 3">TBRC 1851</strain>
    </source>
</reference>
<accession>A0ABV6UBV2</accession>
<dbReference type="Pfam" id="PF01381">
    <property type="entry name" value="HTH_3"/>
    <property type="match status" value="1"/>
</dbReference>
<dbReference type="EMBL" id="JBHMQT010000057">
    <property type="protein sequence ID" value="MFC0865667.1"/>
    <property type="molecule type" value="Genomic_DNA"/>
</dbReference>
<sequence>MAGHSSWETLKTARMRGGVVEHPEYVQAGLDLRLGDMIRSRRVELGLTQAEVARRAQISQPALSRIEGGGGVPTLAMLDRLARAMGTTFTITVGQDAAA</sequence>
<name>A0ABV6UBV2_9ACTN</name>
<organism evidence="2 3">
    <name type="scientific">Sphaerimonospora cavernae</name>
    <dbReference type="NCBI Taxonomy" id="1740611"/>
    <lineage>
        <taxon>Bacteria</taxon>
        <taxon>Bacillati</taxon>
        <taxon>Actinomycetota</taxon>
        <taxon>Actinomycetes</taxon>
        <taxon>Streptosporangiales</taxon>
        <taxon>Streptosporangiaceae</taxon>
        <taxon>Sphaerimonospora</taxon>
    </lineage>
</organism>
<proteinExistence type="predicted"/>
<gene>
    <name evidence="2" type="ORF">ACFHYQ_25555</name>
</gene>
<protein>
    <submittedName>
        <fullName evidence="2">Helix-turn-helix domain-containing protein</fullName>
    </submittedName>
</protein>
<dbReference type="SMART" id="SM00530">
    <property type="entry name" value="HTH_XRE"/>
    <property type="match status" value="1"/>
</dbReference>
<evidence type="ECO:0000313" key="2">
    <source>
        <dbReference type="EMBL" id="MFC0865667.1"/>
    </source>
</evidence>
<dbReference type="InterPro" id="IPR010982">
    <property type="entry name" value="Lambda_DNA-bd_dom_sf"/>
</dbReference>
<keyword evidence="3" id="KW-1185">Reference proteome</keyword>
<feature type="domain" description="HTH cro/C1-type" evidence="1">
    <location>
        <begin position="38"/>
        <end position="92"/>
    </location>
</feature>
<dbReference type="PROSITE" id="PS50943">
    <property type="entry name" value="HTH_CROC1"/>
    <property type="match status" value="1"/>
</dbReference>
<dbReference type="Proteomes" id="UP001589870">
    <property type="component" value="Unassembled WGS sequence"/>
</dbReference>
<evidence type="ECO:0000259" key="1">
    <source>
        <dbReference type="PROSITE" id="PS50943"/>
    </source>
</evidence>
<dbReference type="RefSeq" id="WP_394303676.1">
    <property type="nucleotide sequence ID" value="NZ_JBHMQT010000057.1"/>
</dbReference>
<comment type="caution">
    <text evidence="2">The sequence shown here is derived from an EMBL/GenBank/DDBJ whole genome shotgun (WGS) entry which is preliminary data.</text>
</comment>
<dbReference type="Gene3D" id="1.10.260.40">
    <property type="entry name" value="lambda repressor-like DNA-binding domains"/>
    <property type="match status" value="1"/>
</dbReference>
<dbReference type="InterPro" id="IPR001387">
    <property type="entry name" value="Cro/C1-type_HTH"/>
</dbReference>
<dbReference type="SUPFAM" id="SSF47413">
    <property type="entry name" value="lambda repressor-like DNA-binding domains"/>
    <property type="match status" value="1"/>
</dbReference>
<evidence type="ECO:0000313" key="3">
    <source>
        <dbReference type="Proteomes" id="UP001589870"/>
    </source>
</evidence>
<dbReference type="CDD" id="cd00093">
    <property type="entry name" value="HTH_XRE"/>
    <property type="match status" value="1"/>
</dbReference>